<sequence length="152" mass="17733">MVFNSKIPTWPHWKTMSREYECRIEDPNMSEIGSLQEIMIDSNRVSKHKRKKVCSGLDVANGNESLSSDSLRARKPSSKRNMKDIDISQSGHKIKGDDGVRSFFFLLKSSYDITLHLFIFTYIIYCQCYMPYYLESYVAYLLGYTTRPTLMQ</sequence>
<dbReference type="EMBL" id="JANAVB010013600">
    <property type="protein sequence ID" value="KAJ6834932.1"/>
    <property type="molecule type" value="Genomic_DNA"/>
</dbReference>
<name>A0AAX6H2A1_IRIPA</name>
<evidence type="ECO:0000313" key="3">
    <source>
        <dbReference type="EMBL" id="KAJ6839752.1"/>
    </source>
</evidence>
<accession>A0AAX6H2A1</accession>
<dbReference type="AlphaFoldDB" id="A0AAX6H2A1"/>
<protein>
    <submittedName>
        <fullName evidence="2">Transcription factor MYB3R-3-like isoform X1</fullName>
    </submittedName>
</protein>
<evidence type="ECO:0000313" key="4">
    <source>
        <dbReference type="Proteomes" id="UP001140949"/>
    </source>
</evidence>
<proteinExistence type="predicted"/>
<organism evidence="2 4">
    <name type="scientific">Iris pallida</name>
    <name type="common">Sweet iris</name>
    <dbReference type="NCBI Taxonomy" id="29817"/>
    <lineage>
        <taxon>Eukaryota</taxon>
        <taxon>Viridiplantae</taxon>
        <taxon>Streptophyta</taxon>
        <taxon>Embryophyta</taxon>
        <taxon>Tracheophyta</taxon>
        <taxon>Spermatophyta</taxon>
        <taxon>Magnoliopsida</taxon>
        <taxon>Liliopsida</taxon>
        <taxon>Asparagales</taxon>
        <taxon>Iridaceae</taxon>
        <taxon>Iridoideae</taxon>
        <taxon>Irideae</taxon>
        <taxon>Iris</taxon>
    </lineage>
</organism>
<reference evidence="2" key="2">
    <citation type="submission" date="2023-04" db="EMBL/GenBank/DDBJ databases">
        <authorList>
            <person name="Bruccoleri R.E."/>
            <person name="Oakeley E.J."/>
            <person name="Faust A.-M."/>
            <person name="Dessus-Babus S."/>
            <person name="Altorfer M."/>
            <person name="Burckhardt D."/>
            <person name="Oertli M."/>
            <person name="Naumann U."/>
            <person name="Petersen F."/>
            <person name="Wong J."/>
        </authorList>
    </citation>
    <scope>NUCLEOTIDE SEQUENCE</scope>
    <source>
        <strain evidence="2">GSM-AAB239-AS_SAM_17_03QT</strain>
        <tissue evidence="2">Leaf</tissue>
    </source>
</reference>
<dbReference type="EMBL" id="JANAVB010009798">
    <property type="protein sequence ID" value="KAJ6839752.1"/>
    <property type="molecule type" value="Genomic_DNA"/>
</dbReference>
<feature type="transmembrane region" description="Helical" evidence="1">
    <location>
        <begin position="113"/>
        <end position="134"/>
    </location>
</feature>
<comment type="caution">
    <text evidence="2">The sequence shown here is derived from an EMBL/GenBank/DDBJ whole genome shotgun (WGS) entry which is preliminary data.</text>
</comment>
<keyword evidence="4" id="KW-1185">Reference proteome</keyword>
<keyword evidence="1" id="KW-0812">Transmembrane</keyword>
<keyword evidence="1" id="KW-0472">Membrane</keyword>
<reference evidence="2" key="1">
    <citation type="journal article" date="2023" name="GigaByte">
        <title>Genome assembly of the bearded iris, Iris pallida Lam.</title>
        <authorList>
            <person name="Bruccoleri R.E."/>
            <person name="Oakeley E.J."/>
            <person name="Faust A.M.E."/>
            <person name="Altorfer M."/>
            <person name="Dessus-Babus S."/>
            <person name="Burckhardt D."/>
            <person name="Oertli M."/>
            <person name="Naumann U."/>
            <person name="Petersen F."/>
            <person name="Wong J."/>
        </authorList>
    </citation>
    <scope>NUCLEOTIDE SEQUENCE</scope>
    <source>
        <strain evidence="2">GSM-AAB239-AS_SAM_17_03QT</strain>
    </source>
</reference>
<evidence type="ECO:0000313" key="2">
    <source>
        <dbReference type="EMBL" id="KAJ6834932.1"/>
    </source>
</evidence>
<gene>
    <name evidence="2" type="ORF">M6B38_123085</name>
    <name evidence="3" type="ORF">M6B38_313660</name>
</gene>
<evidence type="ECO:0000256" key="1">
    <source>
        <dbReference type="SAM" id="Phobius"/>
    </source>
</evidence>
<dbReference type="Proteomes" id="UP001140949">
    <property type="component" value="Unassembled WGS sequence"/>
</dbReference>
<keyword evidence="1" id="KW-1133">Transmembrane helix</keyword>